<accession>A0A261R7C9</accession>
<dbReference type="AlphaFoldDB" id="A0A261R7C9"/>
<name>A0A261R7C9_9BORD</name>
<reference evidence="1" key="1">
    <citation type="submission" date="2017-05" db="EMBL/GenBank/DDBJ databases">
        <title>Complete and WGS of Bordetella genogroups.</title>
        <authorList>
            <person name="Spilker T."/>
            <person name="Lipuma J."/>
        </authorList>
    </citation>
    <scope>NUCLEOTIDE SEQUENCE</scope>
    <source>
        <strain evidence="1">AU21707</strain>
    </source>
</reference>
<sequence length="114" mass="12515">MEPRLIVPLLTFSHQGTEYEALVRQLQEGNPPRIITRCLDGSSFPGADIELASFFEPTVRLDASFSQVIGDGPYSAELPAPYAHDVALAARKALPSSLGRLRVVWVPNDPRVPF</sequence>
<evidence type="ECO:0000313" key="1">
    <source>
        <dbReference type="EMBL" id="OZI20520.1"/>
    </source>
</evidence>
<protein>
    <submittedName>
        <fullName evidence="1">Uncharacterized protein</fullName>
    </submittedName>
</protein>
<dbReference type="Proteomes" id="UP000216857">
    <property type="component" value="Unassembled WGS sequence"/>
</dbReference>
<comment type="caution">
    <text evidence="1">The sequence shown here is derived from an EMBL/GenBank/DDBJ whole genome shotgun (WGS) entry which is preliminary data.</text>
</comment>
<keyword evidence="2" id="KW-1185">Reference proteome</keyword>
<evidence type="ECO:0000313" key="2">
    <source>
        <dbReference type="Proteomes" id="UP000216857"/>
    </source>
</evidence>
<dbReference type="EMBL" id="NEVJ01000003">
    <property type="protein sequence ID" value="OZI20520.1"/>
    <property type="molecule type" value="Genomic_DNA"/>
</dbReference>
<dbReference type="RefSeq" id="WP_094849113.1">
    <property type="nucleotide sequence ID" value="NZ_NEVJ01000003.1"/>
</dbReference>
<organism evidence="1 2">
    <name type="scientific">Bordetella genomosp. 9</name>
    <dbReference type="NCBI Taxonomy" id="1416803"/>
    <lineage>
        <taxon>Bacteria</taxon>
        <taxon>Pseudomonadati</taxon>
        <taxon>Pseudomonadota</taxon>
        <taxon>Betaproteobacteria</taxon>
        <taxon>Burkholderiales</taxon>
        <taxon>Alcaligenaceae</taxon>
        <taxon>Bordetella</taxon>
    </lineage>
</organism>
<proteinExistence type="predicted"/>
<gene>
    <name evidence="1" type="ORF">CAL26_23790</name>
</gene>